<keyword evidence="5" id="KW-0479">Metal-binding</keyword>
<feature type="region of interest" description="Disordered" evidence="17">
    <location>
        <begin position="105"/>
        <end position="132"/>
    </location>
</feature>
<dbReference type="GO" id="GO:0003684">
    <property type="term" value="F:damaged DNA binding"/>
    <property type="evidence" value="ECO:0007669"/>
    <property type="project" value="InterPro"/>
</dbReference>
<feature type="domain" description="Formamidopyrimidine-DNA glycosylase catalytic" evidence="19">
    <location>
        <begin position="2"/>
        <end position="163"/>
    </location>
</feature>
<dbReference type="PANTHER" id="PTHR22993">
    <property type="entry name" value="FORMAMIDOPYRIMIDINE-DNA GLYCOSYLASE"/>
    <property type="match status" value="1"/>
</dbReference>
<evidence type="ECO:0000256" key="7">
    <source>
        <dbReference type="ARBA" id="ARBA00022771"/>
    </source>
</evidence>
<reference evidence="20" key="1">
    <citation type="journal article" date="2014" name="Int. J. Syst. Evol. Microbiol.">
        <title>Complete genome sequence of Corynebacterium casei LMG S-19264T (=DSM 44701T), isolated from a smear-ripened cheese.</title>
        <authorList>
            <consortium name="US DOE Joint Genome Institute (JGI-PGF)"/>
            <person name="Walter F."/>
            <person name="Albersmeier A."/>
            <person name="Kalinowski J."/>
            <person name="Ruckert C."/>
        </authorList>
    </citation>
    <scope>NUCLEOTIDE SEQUENCE</scope>
    <source>
        <strain evidence="20">JCM 3051</strain>
    </source>
</reference>
<dbReference type="InterPro" id="IPR035937">
    <property type="entry name" value="FPG_N"/>
</dbReference>
<dbReference type="SUPFAM" id="SSF57716">
    <property type="entry name" value="Glucocorticoid receptor-like (DNA-binding domain)"/>
    <property type="match status" value="1"/>
</dbReference>
<keyword evidence="12" id="KW-0456">Lyase</keyword>
<evidence type="ECO:0000256" key="4">
    <source>
        <dbReference type="ARBA" id="ARBA00011245"/>
    </source>
</evidence>
<keyword evidence="9" id="KW-0862">Zinc</keyword>
<keyword evidence="11" id="KW-0234">DNA repair</keyword>
<keyword evidence="10" id="KW-0238">DNA-binding</keyword>
<evidence type="ECO:0000256" key="17">
    <source>
        <dbReference type="SAM" id="MobiDB-lite"/>
    </source>
</evidence>
<evidence type="ECO:0000256" key="8">
    <source>
        <dbReference type="ARBA" id="ARBA00022801"/>
    </source>
</evidence>
<evidence type="ECO:0000256" key="13">
    <source>
        <dbReference type="ARBA" id="ARBA00023268"/>
    </source>
</evidence>
<dbReference type="InterPro" id="IPR000214">
    <property type="entry name" value="Znf_DNA_glyclase/AP_lyase"/>
</dbReference>
<dbReference type="FunFam" id="1.10.8.50:FF:000003">
    <property type="entry name" value="Formamidopyrimidine-DNA glycosylase"/>
    <property type="match status" value="1"/>
</dbReference>
<dbReference type="GO" id="GO:0034039">
    <property type="term" value="F:8-oxo-7,8-dihydroguanine DNA N-glycosylase activity"/>
    <property type="evidence" value="ECO:0007669"/>
    <property type="project" value="TreeGrafter"/>
</dbReference>
<dbReference type="SUPFAM" id="SSF81624">
    <property type="entry name" value="N-terminal domain of MutM-like DNA repair proteins"/>
    <property type="match status" value="1"/>
</dbReference>
<dbReference type="Pfam" id="PF06831">
    <property type="entry name" value="H2TH"/>
    <property type="match status" value="1"/>
</dbReference>
<evidence type="ECO:0000256" key="1">
    <source>
        <dbReference type="ARBA" id="ARBA00001668"/>
    </source>
</evidence>
<dbReference type="GO" id="GO:0003690">
    <property type="term" value="F:double-stranded DNA binding"/>
    <property type="evidence" value="ECO:0007669"/>
    <property type="project" value="UniProtKB-ARBA"/>
</dbReference>
<dbReference type="InterPro" id="IPR020629">
    <property type="entry name" value="FPG_Glyclase"/>
</dbReference>
<dbReference type="GO" id="GO:0140078">
    <property type="term" value="F:class I DNA-(apurinic or apyrimidinic site) endonuclease activity"/>
    <property type="evidence" value="ECO:0007669"/>
    <property type="project" value="UniProtKB-EC"/>
</dbReference>
<evidence type="ECO:0000256" key="11">
    <source>
        <dbReference type="ARBA" id="ARBA00023204"/>
    </source>
</evidence>
<evidence type="ECO:0000256" key="9">
    <source>
        <dbReference type="ARBA" id="ARBA00022833"/>
    </source>
</evidence>
<dbReference type="Gene3D" id="3.20.190.10">
    <property type="entry name" value="MutM-like, N-terminal"/>
    <property type="match status" value="1"/>
</dbReference>
<dbReference type="NCBIfam" id="NF002211">
    <property type="entry name" value="PRK01103.1"/>
    <property type="match status" value="1"/>
</dbReference>
<keyword evidence="14" id="KW-0326">Glycosidase</keyword>
<evidence type="ECO:0000259" key="19">
    <source>
        <dbReference type="PROSITE" id="PS51068"/>
    </source>
</evidence>
<feature type="domain" description="FPG-type" evidence="18">
    <location>
        <begin position="307"/>
        <end position="341"/>
    </location>
</feature>
<evidence type="ECO:0000256" key="2">
    <source>
        <dbReference type="ARBA" id="ARBA00001947"/>
    </source>
</evidence>
<dbReference type="PROSITE" id="PS51068">
    <property type="entry name" value="FPG_CAT"/>
    <property type="match status" value="1"/>
</dbReference>
<evidence type="ECO:0000313" key="20">
    <source>
        <dbReference type="EMBL" id="GGM15881.1"/>
    </source>
</evidence>
<evidence type="ECO:0000256" key="3">
    <source>
        <dbReference type="ARBA" id="ARBA00009409"/>
    </source>
</evidence>
<comment type="subunit">
    <text evidence="4">Monomer.</text>
</comment>
<evidence type="ECO:0000313" key="21">
    <source>
        <dbReference type="Proteomes" id="UP000655589"/>
    </source>
</evidence>
<evidence type="ECO:0000256" key="15">
    <source>
        <dbReference type="ARBA" id="ARBA00044632"/>
    </source>
</evidence>
<dbReference type="EMBL" id="BMPT01000003">
    <property type="protein sequence ID" value="GGM15881.1"/>
    <property type="molecule type" value="Genomic_DNA"/>
</dbReference>
<dbReference type="RefSeq" id="WP_171107638.1">
    <property type="nucleotide sequence ID" value="NZ_BMPT01000003.1"/>
</dbReference>
<accession>A0A8H9GGI4</accession>
<dbReference type="PANTHER" id="PTHR22993:SF9">
    <property type="entry name" value="FORMAMIDOPYRIMIDINE-DNA GLYCOSYLASE"/>
    <property type="match status" value="1"/>
</dbReference>
<dbReference type="AlphaFoldDB" id="A0A8H9GGI4"/>
<name>A0A8H9GGI4_9MICO</name>
<comment type="similarity">
    <text evidence="3">Belongs to the FPG family.</text>
</comment>
<evidence type="ECO:0000256" key="6">
    <source>
        <dbReference type="ARBA" id="ARBA00022763"/>
    </source>
</evidence>
<comment type="caution">
    <text evidence="20">The sequence shown here is derived from an EMBL/GenBank/DDBJ whole genome shotgun (WGS) entry which is preliminary data.</text>
</comment>
<dbReference type="GO" id="GO:0008270">
    <property type="term" value="F:zinc ion binding"/>
    <property type="evidence" value="ECO:0007669"/>
    <property type="project" value="UniProtKB-KW"/>
</dbReference>
<evidence type="ECO:0000256" key="10">
    <source>
        <dbReference type="ARBA" id="ARBA00023125"/>
    </source>
</evidence>
<comment type="catalytic activity">
    <reaction evidence="15">
        <text>2'-deoxyribonucleotide-(2'-deoxyribose 5'-phosphate)-2'-deoxyribonucleotide-DNA = a 3'-end 2'-deoxyribonucleotide-(2,3-dehydro-2,3-deoxyribose 5'-phosphate)-DNA + a 5'-end 5'-phospho-2'-deoxyribonucleoside-DNA + H(+)</text>
        <dbReference type="Rhea" id="RHEA:66592"/>
        <dbReference type="Rhea" id="RHEA-COMP:13180"/>
        <dbReference type="Rhea" id="RHEA-COMP:16897"/>
        <dbReference type="Rhea" id="RHEA-COMP:17067"/>
        <dbReference type="ChEBI" id="CHEBI:15378"/>
        <dbReference type="ChEBI" id="CHEBI:136412"/>
        <dbReference type="ChEBI" id="CHEBI:157695"/>
        <dbReference type="ChEBI" id="CHEBI:167181"/>
        <dbReference type="EC" id="4.2.99.18"/>
    </reaction>
</comment>
<dbReference type="SUPFAM" id="SSF46946">
    <property type="entry name" value="S13-like H2TH domain"/>
    <property type="match status" value="1"/>
</dbReference>
<dbReference type="Proteomes" id="UP000655589">
    <property type="component" value="Unassembled WGS sequence"/>
</dbReference>
<dbReference type="Gene3D" id="1.10.8.50">
    <property type="match status" value="1"/>
</dbReference>
<evidence type="ECO:0000256" key="5">
    <source>
        <dbReference type="ARBA" id="ARBA00022723"/>
    </source>
</evidence>
<keyword evidence="6" id="KW-0227">DNA damage</keyword>
<keyword evidence="21" id="KW-1185">Reference proteome</keyword>
<protein>
    <submittedName>
        <fullName evidence="20">Formamidopyrimidine-DNA glycosylase</fullName>
    </submittedName>
</protein>
<gene>
    <name evidence="20" type="primary">mutM</name>
    <name evidence="20" type="ORF">GCM10010102_09350</name>
</gene>
<proteinExistence type="inferred from homology"/>
<dbReference type="SMART" id="SM00898">
    <property type="entry name" value="Fapy_DNA_glyco"/>
    <property type="match status" value="1"/>
</dbReference>
<dbReference type="Pfam" id="PF01149">
    <property type="entry name" value="Fapy_DNA_glyco"/>
    <property type="match status" value="1"/>
</dbReference>
<evidence type="ECO:0000256" key="14">
    <source>
        <dbReference type="ARBA" id="ARBA00023295"/>
    </source>
</evidence>
<dbReference type="PROSITE" id="PS51066">
    <property type="entry name" value="ZF_FPG_2"/>
    <property type="match status" value="1"/>
</dbReference>
<dbReference type="SMART" id="SM01232">
    <property type="entry name" value="H2TH"/>
    <property type="match status" value="1"/>
</dbReference>
<dbReference type="InterPro" id="IPR012319">
    <property type="entry name" value="FPG_cat"/>
</dbReference>
<dbReference type="GO" id="GO:0006284">
    <property type="term" value="P:base-excision repair"/>
    <property type="evidence" value="ECO:0007669"/>
    <property type="project" value="InterPro"/>
</dbReference>
<organism evidence="20 21">
    <name type="scientific">Promicromonospora citrea</name>
    <dbReference type="NCBI Taxonomy" id="43677"/>
    <lineage>
        <taxon>Bacteria</taxon>
        <taxon>Bacillati</taxon>
        <taxon>Actinomycetota</taxon>
        <taxon>Actinomycetes</taxon>
        <taxon>Micrococcales</taxon>
        <taxon>Promicromonosporaceae</taxon>
        <taxon>Promicromonospora</taxon>
    </lineage>
</organism>
<keyword evidence="8" id="KW-0378">Hydrolase</keyword>
<evidence type="ECO:0000259" key="18">
    <source>
        <dbReference type="PROSITE" id="PS51066"/>
    </source>
</evidence>
<evidence type="ECO:0000256" key="12">
    <source>
        <dbReference type="ARBA" id="ARBA00023239"/>
    </source>
</evidence>
<evidence type="ECO:0000256" key="16">
    <source>
        <dbReference type="PROSITE-ProRule" id="PRU00391"/>
    </source>
</evidence>
<dbReference type="InterPro" id="IPR015886">
    <property type="entry name" value="H2TH_FPG"/>
</dbReference>
<dbReference type="GO" id="GO:0006979">
    <property type="term" value="P:response to oxidative stress"/>
    <property type="evidence" value="ECO:0007669"/>
    <property type="project" value="UniProtKB-ARBA"/>
</dbReference>
<keyword evidence="13" id="KW-0511">Multifunctional enzyme</keyword>
<sequence length="347" mass="37624">MPELPEVETVRDGLDRLVVGAVVGEVEVFRDYSVRRHDGGPGSFRDQLVGRRLSAAVRRGKFLWLPLAPRPAAGPPATTDDTPAAALLAHLGMSGQLLVRGATPSVVEDEGGGAPVVADGAPGRDGAAEADEWRHPHLRVRLHLTEAPSGARYLDFVDQRTFGHLSVQDLVPDGDTAAVPDAPAGHGSDLPLLPGPVAHIARDLLDPSLDLDALVRRMRRRRTQIKRALLDQTVVSGVGNIYADEALWRAQVHWGRPTDRLPAAQVRRVLESAAAVMREALAQGGTSFDDLYVNVNGQSGYFERSLAVYGRENEACRRCGTLVRRDAFMNRSSFSCPVCQPRPRGLR</sequence>
<dbReference type="InterPro" id="IPR010979">
    <property type="entry name" value="Ribosomal_uS13-like_H2TH"/>
</dbReference>
<comment type="catalytic activity">
    <reaction evidence="1">
        <text>Hydrolysis of DNA containing ring-opened 7-methylguanine residues, releasing 2,6-diamino-4-hydroxy-5-(N-methyl)formamidopyrimidine.</text>
        <dbReference type="EC" id="3.2.2.23"/>
    </reaction>
</comment>
<keyword evidence="7 16" id="KW-0863">Zinc-finger</keyword>
<reference evidence="20" key="2">
    <citation type="submission" date="2020-09" db="EMBL/GenBank/DDBJ databases">
        <authorList>
            <person name="Sun Q."/>
            <person name="Ohkuma M."/>
        </authorList>
    </citation>
    <scope>NUCLEOTIDE SEQUENCE</scope>
    <source>
        <strain evidence="20">JCM 3051</strain>
    </source>
</reference>
<comment type="cofactor">
    <cofactor evidence="2">
        <name>Zn(2+)</name>
        <dbReference type="ChEBI" id="CHEBI:29105"/>
    </cofactor>
</comment>